<dbReference type="InterPro" id="IPR050763">
    <property type="entry name" value="ABC_transporter_ATP-binding"/>
</dbReference>
<dbReference type="Gene3D" id="3.40.50.300">
    <property type="entry name" value="P-loop containing nucleotide triphosphate hydrolases"/>
    <property type="match status" value="1"/>
</dbReference>
<sequence length="276" mass="30188">MSRASASPNVDAVVLESVSKVFRHRPALLNLAGRERSGETRALDGVSLSARSGEILVLLGPNGGGKTTLLKLVGTILLPDSGSVRVNGLETRTHGDAARRTIGFAVANERSFFPRLTAFENLDLFGVLEDLARKERHERVDWTLATTGLAAARNTLVMKFSSGMYQRLGVARALLKRPRVLLLDEPTRSLDVRGAEHLWQVFRQIAAEGSTVLLATHDFDEAAALGSEVVILQRGVIRARERLAGHSSIDALRAFYLRETQSEEGEADATRNEVRR</sequence>
<dbReference type="Proteomes" id="UP000779809">
    <property type="component" value="Unassembled WGS sequence"/>
</dbReference>
<keyword evidence="2" id="KW-0813">Transport</keyword>
<dbReference type="PANTHER" id="PTHR42711">
    <property type="entry name" value="ABC TRANSPORTER ATP-BINDING PROTEIN"/>
    <property type="match status" value="1"/>
</dbReference>
<evidence type="ECO:0000256" key="5">
    <source>
        <dbReference type="ARBA" id="ARBA00022840"/>
    </source>
</evidence>
<comment type="similarity">
    <text evidence="1">Belongs to the ABC transporter superfamily.</text>
</comment>
<evidence type="ECO:0000256" key="3">
    <source>
        <dbReference type="ARBA" id="ARBA00022458"/>
    </source>
</evidence>
<dbReference type="SUPFAM" id="SSF52540">
    <property type="entry name" value="P-loop containing nucleoside triphosphate hydrolases"/>
    <property type="match status" value="1"/>
</dbReference>
<evidence type="ECO:0000259" key="6">
    <source>
        <dbReference type="PROSITE" id="PS50893"/>
    </source>
</evidence>
<dbReference type="GO" id="GO:0016887">
    <property type="term" value="F:ATP hydrolysis activity"/>
    <property type="evidence" value="ECO:0007669"/>
    <property type="project" value="InterPro"/>
</dbReference>
<dbReference type="InterPro" id="IPR027417">
    <property type="entry name" value="P-loop_NTPase"/>
</dbReference>
<evidence type="ECO:0000256" key="1">
    <source>
        <dbReference type="ARBA" id="ARBA00005417"/>
    </source>
</evidence>
<organism evidence="7 8">
    <name type="scientific">Candidatus Korobacter versatilis</name>
    <dbReference type="NCBI Taxonomy" id="658062"/>
    <lineage>
        <taxon>Bacteria</taxon>
        <taxon>Pseudomonadati</taxon>
        <taxon>Acidobacteriota</taxon>
        <taxon>Terriglobia</taxon>
        <taxon>Terriglobales</taxon>
        <taxon>Candidatus Korobacteraceae</taxon>
        <taxon>Candidatus Korobacter</taxon>
    </lineage>
</organism>
<dbReference type="SMART" id="SM00382">
    <property type="entry name" value="AAA"/>
    <property type="match status" value="1"/>
</dbReference>
<evidence type="ECO:0000313" key="7">
    <source>
        <dbReference type="EMBL" id="MBI2677673.1"/>
    </source>
</evidence>
<proteinExistence type="inferred from homology"/>
<dbReference type="AlphaFoldDB" id="A0A932A7N8"/>
<dbReference type="Pfam" id="PF00005">
    <property type="entry name" value="ABC_tran"/>
    <property type="match status" value="1"/>
</dbReference>
<evidence type="ECO:0000313" key="8">
    <source>
        <dbReference type="Proteomes" id="UP000779809"/>
    </source>
</evidence>
<dbReference type="InterPro" id="IPR003439">
    <property type="entry name" value="ABC_transporter-like_ATP-bd"/>
</dbReference>
<keyword evidence="5 7" id="KW-0067">ATP-binding</keyword>
<keyword evidence="4" id="KW-0547">Nucleotide-binding</keyword>
<dbReference type="InterPro" id="IPR003593">
    <property type="entry name" value="AAA+_ATPase"/>
</dbReference>
<accession>A0A932A7N8</accession>
<dbReference type="GO" id="GO:0005524">
    <property type="term" value="F:ATP binding"/>
    <property type="evidence" value="ECO:0007669"/>
    <property type="project" value="UniProtKB-KW"/>
</dbReference>
<dbReference type="PANTHER" id="PTHR42711:SF5">
    <property type="entry name" value="ABC TRANSPORTER ATP-BINDING PROTEIN NATA"/>
    <property type="match status" value="1"/>
</dbReference>
<name>A0A932A7N8_9BACT</name>
<gene>
    <name evidence="7" type="ORF">HYX28_02715</name>
</gene>
<reference evidence="7" key="1">
    <citation type="submission" date="2020-07" db="EMBL/GenBank/DDBJ databases">
        <title>Huge and variable diversity of episymbiotic CPR bacteria and DPANN archaea in groundwater ecosystems.</title>
        <authorList>
            <person name="He C.Y."/>
            <person name="Keren R."/>
            <person name="Whittaker M."/>
            <person name="Farag I.F."/>
            <person name="Doudna J."/>
            <person name="Cate J.H.D."/>
            <person name="Banfield J.F."/>
        </authorList>
    </citation>
    <scope>NUCLEOTIDE SEQUENCE</scope>
    <source>
        <strain evidence="7">NC_groundwater_580_Pr5_B-0.1um_64_19</strain>
    </source>
</reference>
<evidence type="ECO:0000256" key="4">
    <source>
        <dbReference type="ARBA" id="ARBA00022741"/>
    </source>
</evidence>
<dbReference type="PROSITE" id="PS50893">
    <property type="entry name" value="ABC_TRANSPORTER_2"/>
    <property type="match status" value="1"/>
</dbReference>
<protein>
    <submittedName>
        <fullName evidence="7">ABC transporter ATP-binding protein</fullName>
    </submittedName>
</protein>
<keyword evidence="3" id="KW-0536">Nodulation</keyword>
<comment type="caution">
    <text evidence="7">The sequence shown here is derived from an EMBL/GenBank/DDBJ whole genome shotgun (WGS) entry which is preliminary data.</text>
</comment>
<feature type="domain" description="ABC transporter" evidence="6">
    <location>
        <begin position="13"/>
        <end position="259"/>
    </location>
</feature>
<evidence type="ECO:0000256" key="2">
    <source>
        <dbReference type="ARBA" id="ARBA00022448"/>
    </source>
</evidence>
<dbReference type="EMBL" id="JACPNR010000004">
    <property type="protein sequence ID" value="MBI2677673.1"/>
    <property type="molecule type" value="Genomic_DNA"/>
</dbReference>